<reference evidence="2 3" key="1">
    <citation type="submission" date="2023-01" db="EMBL/GenBank/DDBJ databases">
        <title>Analysis of 21 Apiospora genomes using comparative genomics revels a genus with tremendous synthesis potential of carbohydrate active enzymes and secondary metabolites.</title>
        <authorList>
            <person name="Sorensen T."/>
        </authorList>
    </citation>
    <scope>NUCLEOTIDE SEQUENCE [LARGE SCALE GENOMIC DNA]</scope>
    <source>
        <strain evidence="2 3">CBS 117206</strain>
    </source>
</reference>
<dbReference type="Gene3D" id="3.90.190.10">
    <property type="entry name" value="Protein tyrosine phosphatase superfamily"/>
    <property type="match status" value="1"/>
</dbReference>
<evidence type="ECO:0000313" key="3">
    <source>
        <dbReference type="Proteomes" id="UP001392437"/>
    </source>
</evidence>
<dbReference type="EMBL" id="JAQQWP010000006">
    <property type="protein sequence ID" value="KAK8114955.1"/>
    <property type="molecule type" value="Genomic_DNA"/>
</dbReference>
<dbReference type="GO" id="GO:0003676">
    <property type="term" value="F:nucleic acid binding"/>
    <property type="evidence" value="ECO:0007669"/>
    <property type="project" value="InterPro"/>
</dbReference>
<keyword evidence="3" id="KW-1185">Reference proteome</keyword>
<gene>
    <name evidence="2" type="ORF">PG999_007024</name>
</gene>
<dbReference type="GO" id="GO:0008168">
    <property type="term" value="F:methyltransferase activity"/>
    <property type="evidence" value="ECO:0007669"/>
    <property type="project" value="InterPro"/>
</dbReference>
<proteinExistence type="predicted"/>
<sequence>MANASELRKLAETDTIQEIPKEQYGPVITNPPFVFVDGSFNTRDLGLVPDSPIRAGFIYRSGALTTLTDNGKAVMAGKLGIKRVFDIRSPEEREKGPDPEIEGVENTWHRNARPDSTPDLDKFVSGVGEAGYEDMYLEVIDVYSAAWKDILEHIRDRPSDPLMYHCTAGRDRTGVISGLLLTLAGASPDTVTLDYLLSRIGTEPVRKHLLAFAMAGTHAKSEDQPGFLNLCSLTAASWHAFVNGVQRDYGGFEKFVTEKLGFSVDDVAIIKKNLTTS</sequence>
<comment type="caution">
    <text evidence="2">The sequence shown here is derived from an EMBL/GenBank/DDBJ whole genome shotgun (WGS) entry which is preliminary data.</text>
</comment>
<name>A0AAW0QX51_9PEZI</name>
<accession>A0AAW0QX51</accession>
<dbReference type="InterPro" id="IPR029021">
    <property type="entry name" value="Prot-tyrosine_phosphatase-like"/>
</dbReference>
<dbReference type="PANTHER" id="PTHR31126:SF73">
    <property type="entry name" value="TYROSINE SPECIFIC PROTEIN PHOSPHATASES DOMAIN-CONTAINING PROTEIN"/>
    <property type="match status" value="1"/>
</dbReference>
<dbReference type="SUPFAM" id="SSF52799">
    <property type="entry name" value="(Phosphotyrosine protein) phosphatases II"/>
    <property type="match status" value="1"/>
</dbReference>
<dbReference type="AlphaFoldDB" id="A0AAW0QX51"/>
<dbReference type="InterPro" id="IPR000387">
    <property type="entry name" value="Tyr_Pase_dom"/>
</dbReference>
<dbReference type="InterPro" id="IPR002052">
    <property type="entry name" value="DNA_methylase_N6_adenine_CS"/>
</dbReference>
<protein>
    <submittedName>
        <fullName evidence="2">Tyrosine-protein phosphatase</fullName>
    </submittedName>
</protein>
<dbReference type="Proteomes" id="UP001392437">
    <property type="component" value="Unassembled WGS sequence"/>
</dbReference>
<dbReference type="PROSITE" id="PS00092">
    <property type="entry name" value="N6_MTASE"/>
    <property type="match status" value="1"/>
</dbReference>
<evidence type="ECO:0000259" key="1">
    <source>
        <dbReference type="PROSITE" id="PS50056"/>
    </source>
</evidence>
<dbReference type="InterPro" id="IPR026893">
    <property type="entry name" value="Tyr/Ser_Pase_IphP-type"/>
</dbReference>
<evidence type="ECO:0000313" key="2">
    <source>
        <dbReference type="EMBL" id="KAK8114955.1"/>
    </source>
</evidence>
<dbReference type="PROSITE" id="PS50056">
    <property type="entry name" value="TYR_PHOSPHATASE_2"/>
    <property type="match status" value="1"/>
</dbReference>
<dbReference type="Pfam" id="PF13350">
    <property type="entry name" value="Y_phosphatase3"/>
    <property type="match status" value="1"/>
</dbReference>
<organism evidence="2 3">
    <name type="scientific">Apiospora kogelbergensis</name>
    <dbReference type="NCBI Taxonomy" id="1337665"/>
    <lineage>
        <taxon>Eukaryota</taxon>
        <taxon>Fungi</taxon>
        <taxon>Dikarya</taxon>
        <taxon>Ascomycota</taxon>
        <taxon>Pezizomycotina</taxon>
        <taxon>Sordariomycetes</taxon>
        <taxon>Xylariomycetidae</taxon>
        <taxon>Amphisphaeriales</taxon>
        <taxon>Apiosporaceae</taxon>
        <taxon>Apiospora</taxon>
    </lineage>
</organism>
<dbReference type="GO" id="GO:0004721">
    <property type="term" value="F:phosphoprotein phosphatase activity"/>
    <property type="evidence" value="ECO:0007669"/>
    <property type="project" value="InterPro"/>
</dbReference>
<feature type="domain" description="Tyrosine specific protein phosphatases" evidence="1">
    <location>
        <begin position="148"/>
        <end position="200"/>
    </location>
</feature>
<dbReference type="GO" id="GO:0032259">
    <property type="term" value="P:methylation"/>
    <property type="evidence" value="ECO:0007669"/>
    <property type="project" value="InterPro"/>
</dbReference>
<dbReference type="PANTHER" id="PTHR31126">
    <property type="entry name" value="TYROSINE-PROTEIN PHOSPHATASE"/>
    <property type="match status" value="1"/>
</dbReference>